<proteinExistence type="inferred from homology"/>
<dbReference type="Pfam" id="PF00392">
    <property type="entry name" value="GntR"/>
    <property type="match status" value="1"/>
</dbReference>
<reference evidence="7 8" key="1">
    <citation type="submission" date="2016-11" db="EMBL/GenBank/DDBJ databases">
        <title>Comparative genomics of Bartonella apis.</title>
        <authorList>
            <person name="Engel P."/>
        </authorList>
    </citation>
    <scope>NUCLEOTIDE SEQUENCE [LARGE SCALE GENOMIC DNA]</scope>
    <source>
        <strain evidence="7 8">BBC0122</strain>
    </source>
</reference>
<evidence type="ECO:0000256" key="1">
    <source>
        <dbReference type="ARBA" id="ARBA00005384"/>
    </source>
</evidence>
<evidence type="ECO:0000313" key="7">
    <source>
        <dbReference type="EMBL" id="AQT47672.1"/>
    </source>
</evidence>
<dbReference type="PANTHER" id="PTHR46577">
    <property type="entry name" value="HTH-TYPE TRANSCRIPTIONAL REGULATORY PROTEIN GABR"/>
    <property type="match status" value="1"/>
</dbReference>
<dbReference type="CDD" id="cd00609">
    <property type="entry name" value="AAT_like"/>
    <property type="match status" value="1"/>
</dbReference>
<protein>
    <submittedName>
        <fullName evidence="7">Transcriptional regulator, GntR family</fullName>
    </submittedName>
</protein>
<organism evidence="7 8">
    <name type="scientific">Bartonella choladocola</name>
    <dbReference type="NCBI Taxonomy" id="2750995"/>
    <lineage>
        <taxon>Bacteria</taxon>
        <taxon>Pseudomonadati</taxon>
        <taxon>Pseudomonadota</taxon>
        <taxon>Alphaproteobacteria</taxon>
        <taxon>Hyphomicrobiales</taxon>
        <taxon>Bartonellaceae</taxon>
        <taxon>Bartonella</taxon>
    </lineage>
</organism>
<dbReference type="Gene3D" id="3.40.640.10">
    <property type="entry name" value="Type I PLP-dependent aspartate aminotransferase-like (Major domain)"/>
    <property type="match status" value="1"/>
</dbReference>
<keyword evidence="3" id="KW-0805">Transcription regulation</keyword>
<dbReference type="PRINTS" id="PR00035">
    <property type="entry name" value="HTHGNTR"/>
</dbReference>
<dbReference type="InterPro" id="IPR000524">
    <property type="entry name" value="Tscrpt_reg_HTH_GntR"/>
</dbReference>
<dbReference type="SUPFAM" id="SSF46785">
    <property type="entry name" value="Winged helix' DNA-binding domain"/>
    <property type="match status" value="1"/>
</dbReference>
<dbReference type="SMART" id="SM00345">
    <property type="entry name" value="HTH_GNTR"/>
    <property type="match status" value="1"/>
</dbReference>
<dbReference type="GO" id="GO:0030170">
    <property type="term" value="F:pyridoxal phosphate binding"/>
    <property type="evidence" value="ECO:0007669"/>
    <property type="project" value="InterPro"/>
</dbReference>
<dbReference type="STRING" id="1686310.BBC0244_015600"/>
<dbReference type="EMBL" id="CP015625">
    <property type="protein sequence ID" value="AQT47672.1"/>
    <property type="molecule type" value="Genomic_DNA"/>
</dbReference>
<keyword evidence="2" id="KW-0663">Pyridoxal phosphate</keyword>
<dbReference type="InterPro" id="IPR015424">
    <property type="entry name" value="PyrdxlP-dep_Trfase"/>
</dbReference>
<dbReference type="InterPro" id="IPR036388">
    <property type="entry name" value="WH-like_DNA-bd_sf"/>
</dbReference>
<dbReference type="KEGG" id="bapi:BBC0122_015690"/>
<dbReference type="InterPro" id="IPR004839">
    <property type="entry name" value="Aminotransferase_I/II_large"/>
</dbReference>
<dbReference type="Gene3D" id="1.10.10.10">
    <property type="entry name" value="Winged helix-like DNA-binding domain superfamily/Winged helix DNA-binding domain"/>
    <property type="match status" value="1"/>
</dbReference>
<evidence type="ECO:0000313" key="8">
    <source>
        <dbReference type="Proteomes" id="UP000189632"/>
    </source>
</evidence>
<name>A0A1U9MJ25_9HYPH</name>
<dbReference type="InterPro" id="IPR051446">
    <property type="entry name" value="HTH_trans_reg/aminotransferase"/>
</dbReference>
<dbReference type="CDD" id="cd07377">
    <property type="entry name" value="WHTH_GntR"/>
    <property type="match status" value="1"/>
</dbReference>
<keyword evidence="8" id="KW-1185">Reference proteome</keyword>
<dbReference type="RefSeq" id="WP_077992836.1">
    <property type="nucleotide sequence ID" value="NZ_CP015625.1"/>
</dbReference>
<dbReference type="GO" id="GO:0003677">
    <property type="term" value="F:DNA binding"/>
    <property type="evidence" value="ECO:0007669"/>
    <property type="project" value="UniProtKB-KW"/>
</dbReference>
<dbReference type="PANTHER" id="PTHR46577:SF1">
    <property type="entry name" value="HTH-TYPE TRANSCRIPTIONAL REGULATORY PROTEIN GABR"/>
    <property type="match status" value="1"/>
</dbReference>
<dbReference type="OrthoDB" id="9808770at2"/>
<evidence type="ECO:0000259" key="6">
    <source>
        <dbReference type="PROSITE" id="PS50949"/>
    </source>
</evidence>
<evidence type="ECO:0000256" key="3">
    <source>
        <dbReference type="ARBA" id="ARBA00023015"/>
    </source>
</evidence>
<evidence type="ECO:0000256" key="4">
    <source>
        <dbReference type="ARBA" id="ARBA00023125"/>
    </source>
</evidence>
<evidence type="ECO:0000256" key="5">
    <source>
        <dbReference type="ARBA" id="ARBA00023163"/>
    </source>
</evidence>
<dbReference type="PROSITE" id="PS50949">
    <property type="entry name" value="HTH_GNTR"/>
    <property type="match status" value="1"/>
</dbReference>
<dbReference type="Proteomes" id="UP000189632">
    <property type="component" value="Chromosome"/>
</dbReference>
<dbReference type="InterPro" id="IPR015421">
    <property type="entry name" value="PyrdxlP-dep_Trfase_major"/>
</dbReference>
<gene>
    <name evidence="7" type="ORF">BBC0122_015690</name>
</gene>
<dbReference type="Pfam" id="PF00155">
    <property type="entry name" value="Aminotran_1_2"/>
    <property type="match status" value="1"/>
</dbReference>
<comment type="similarity">
    <text evidence="1">In the C-terminal section; belongs to the class-I pyridoxal-phosphate-dependent aminotransferase family.</text>
</comment>
<dbReference type="GO" id="GO:0003700">
    <property type="term" value="F:DNA-binding transcription factor activity"/>
    <property type="evidence" value="ECO:0007669"/>
    <property type="project" value="InterPro"/>
</dbReference>
<dbReference type="InterPro" id="IPR036390">
    <property type="entry name" value="WH_DNA-bd_sf"/>
</dbReference>
<sequence>MKLEQKRTTLKQKNQTNFPDWSAMMPLVPENGRKPANVYRLIRQAIDKKQFEYGAKLPPSRDLAKRFSISRSTVVAAYEMLAADGYIITKRGSGSFVASNVSRTFKPRISVPEREQKSAYHLCELSIPLENDKAMSVFRRLLNNRAAKACIRHYNYTDPRGTLELREALSAYLRQARGLNLDASQIFITTGTQQSLDLCLRCFLSDKATILVEDPSYHNAIQALEALGKKLEFLPHDKLDDDLNLPPADAILLSPSRRFPLDGTIGLSQRLNLLKWAKDNNAMIIEDDYDSEIRFEASPMTAIQGLDDNGSVIYFGTFSKTLFAGLQCAYMVVPSHLCERLIKFRSLVDRRAVTFVEEALADFINGGHYARHLRRSARIVKNNRDALVKGLQSGKGANLMQLAPPRQGLHLVTLLDKNINDVALEAELQKAGFAVRAISNYCRNSRENGLLMGYCGFSPELYEQAGKAISDIIDTYKTCNRLF</sequence>
<accession>A0A1U9MJ25</accession>
<dbReference type="SUPFAM" id="SSF53383">
    <property type="entry name" value="PLP-dependent transferases"/>
    <property type="match status" value="1"/>
</dbReference>
<feature type="domain" description="HTH gntR-type" evidence="6">
    <location>
        <begin position="32"/>
        <end position="100"/>
    </location>
</feature>
<dbReference type="AlphaFoldDB" id="A0A1U9MJ25"/>
<keyword evidence="4" id="KW-0238">DNA-binding</keyword>
<evidence type="ECO:0000256" key="2">
    <source>
        <dbReference type="ARBA" id="ARBA00022898"/>
    </source>
</evidence>
<keyword evidence="5" id="KW-0804">Transcription</keyword>